<evidence type="ECO:0000313" key="2">
    <source>
        <dbReference type="Proteomes" id="UP000683925"/>
    </source>
</evidence>
<accession>A0A8S1TVX4</accession>
<dbReference type="Proteomes" id="UP000683925">
    <property type="component" value="Unassembled WGS sequence"/>
</dbReference>
<sequence>MKSIFLFSQLFIIVNKPNQNQYIVLIDTDSETASNKINCTYQQLNELYNHADSSLALFQDPQNVVHFVVQDRALQIKEEYLECALFQLHESHLGSVIIIPINSVKGFSQKITEILEKISEKYEILIYIAQHPMNDSSNQINEKITLVGREKMISSSELSVRLGIKTIL</sequence>
<gene>
    <name evidence="1" type="ORF">POCTA_138.1.T0320049</name>
</gene>
<dbReference type="AlphaFoldDB" id="A0A8S1TVX4"/>
<name>A0A8S1TVX4_PAROT</name>
<comment type="caution">
    <text evidence="1">The sequence shown here is derived from an EMBL/GenBank/DDBJ whole genome shotgun (WGS) entry which is preliminary data.</text>
</comment>
<proteinExistence type="predicted"/>
<dbReference type="EMBL" id="CAJJDP010000032">
    <property type="protein sequence ID" value="CAD8156330.1"/>
    <property type="molecule type" value="Genomic_DNA"/>
</dbReference>
<reference evidence="1" key="1">
    <citation type="submission" date="2021-01" db="EMBL/GenBank/DDBJ databases">
        <authorList>
            <consortium name="Genoscope - CEA"/>
            <person name="William W."/>
        </authorList>
    </citation>
    <scope>NUCLEOTIDE SEQUENCE</scope>
</reference>
<protein>
    <submittedName>
        <fullName evidence="1">Uncharacterized protein</fullName>
    </submittedName>
</protein>
<dbReference type="OrthoDB" id="306337at2759"/>
<organism evidence="1 2">
    <name type="scientific">Paramecium octaurelia</name>
    <dbReference type="NCBI Taxonomy" id="43137"/>
    <lineage>
        <taxon>Eukaryota</taxon>
        <taxon>Sar</taxon>
        <taxon>Alveolata</taxon>
        <taxon>Ciliophora</taxon>
        <taxon>Intramacronucleata</taxon>
        <taxon>Oligohymenophorea</taxon>
        <taxon>Peniculida</taxon>
        <taxon>Parameciidae</taxon>
        <taxon>Paramecium</taxon>
    </lineage>
</organism>
<dbReference type="OMA" id="YLECALF"/>
<keyword evidence="2" id="KW-1185">Reference proteome</keyword>
<evidence type="ECO:0000313" key="1">
    <source>
        <dbReference type="EMBL" id="CAD8156330.1"/>
    </source>
</evidence>